<gene>
    <name evidence="3" type="ORF">C5Y93_01415</name>
</gene>
<comment type="caution">
    <text evidence="3">The sequence shown here is derived from an EMBL/GenBank/DDBJ whole genome shotgun (WGS) entry which is preliminary data.</text>
</comment>
<dbReference type="Pfam" id="PF01841">
    <property type="entry name" value="Transglut_core"/>
    <property type="match status" value="1"/>
</dbReference>
<dbReference type="EMBL" id="PUHZ01000002">
    <property type="protein sequence ID" value="PQO48070.1"/>
    <property type="molecule type" value="Genomic_DNA"/>
</dbReference>
<feature type="signal peptide" evidence="1">
    <location>
        <begin position="1"/>
        <end position="19"/>
    </location>
</feature>
<dbReference type="SMART" id="SM00460">
    <property type="entry name" value="TGc"/>
    <property type="match status" value="1"/>
</dbReference>
<evidence type="ECO:0000313" key="4">
    <source>
        <dbReference type="Proteomes" id="UP000237819"/>
    </source>
</evidence>
<reference evidence="3 4" key="1">
    <citation type="submission" date="2018-02" db="EMBL/GenBank/DDBJ databases">
        <title>Comparative genomes isolates from brazilian mangrove.</title>
        <authorList>
            <person name="Araujo J.E."/>
            <person name="Taketani R.G."/>
            <person name="Silva M.C.P."/>
            <person name="Loureco M.V."/>
            <person name="Andreote F.D."/>
        </authorList>
    </citation>
    <scope>NUCLEOTIDE SEQUENCE [LARGE SCALE GENOMIC DNA]</scope>
    <source>
        <strain evidence="3 4">Nap-Phe MGV</strain>
    </source>
</reference>
<dbReference type="Proteomes" id="UP000237819">
    <property type="component" value="Unassembled WGS sequence"/>
</dbReference>
<dbReference type="Gene3D" id="3.10.620.30">
    <property type="match status" value="1"/>
</dbReference>
<dbReference type="InterPro" id="IPR038765">
    <property type="entry name" value="Papain-like_cys_pep_sf"/>
</dbReference>
<evidence type="ECO:0000256" key="1">
    <source>
        <dbReference type="SAM" id="SignalP"/>
    </source>
</evidence>
<protein>
    <submittedName>
        <fullName evidence="3">Transglutaminase</fullName>
    </submittedName>
</protein>
<dbReference type="SUPFAM" id="SSF54001">
    <property type="entry name" value="Cysteine proteinases"/>
    <property type="match status" value="1"/>
</dbReference>
<dbReference type="PANTHER" id="PTHR38339">
    <property type="entry name" value="TRANSGLUTAMINASE DOMAIN PROTEIN"/>
    <property type="match status" value="1"/>
</dbReference>
<evidence type="ECO:0000313" key="3">
    <source>
        <dbReference type="EMBL" id="PQO48070.1"/>
    </source>
</evidence>
<dbReference type="AlphaFoldDB" id="A0A2S8GUH9"/>
<proteinExistence type="predicted"/>
<evidence type="ECO:0000259" key="2">
    <source>
        <dbReference type="SMART" id="SM00460"/>
    </source>
</evidence>
<dbReference type="OrthoDB" id="9804872at2"/>
<dbReference type="InterPro" id="IPR002931">
    <property type="entry name" value="Transglutaminase-like"/>
</dbReference>
<accession>A0A2S8GUH9</accession>
<feature type="chain" id="PRO_5015460739" evidence="1">
    <location>
        <begin position="20"/>
        <end position="382"/>
    </location>
</feature>
<organism evidence="3 4">
    <name type="scientific">Blastopirellula marina</name>
    <dbReference type="NCBI Taxonomy" id="124"/>
    <lineage>
        <taxon>Bacteria</taxon>
        <taxon>Pseudomonadati</taxon>
        <taxon>Planctomycetota</taxon>
        <taxon>Planctomycetia</taxon>
        <taxon>Pirellulales</taxon>
        <taxon>Pirellulaceae</taxon>
        <taxon>Blastopirellula</taxon>
    </lineage>
</organism>
<feature type="domain" description="Transglutaminase-like" evidence="2">
    <location>
        <begin position="206"/>
        <end position="267"/>
    </location>
</feature>
<keyword evidence="1" id="KW-0732">Signal</keyword>
<dbReference type="PANTHER" id="PTHR38339:SF1">
    <property type="entry name" value="TRANSGLUTAMINASE-LIKE DOMAIN-CONTAINING PROTEIN"/>
    <property type="match status" value="1"/>
</dbReference>
<dbReference type="RefSeq" id="WP_105333597.1">
    <property type="nucleotide sequence ID" value="NZ_PUHZ01000002.1"/>
</dbReference>
<sequence>MRRFCACCLLLFAVGPVAAADEPAPLDPAQPYQANRSEPVRYNVDFSIVVTPPYHTHKLKVWIPVPQSSAGQEVANSGWSTFPQDAEPTLHVEPKYGNKFAYFEFDDPQGAQIIRHRFQVTVWQLDWKIDPQQIRHVKTWPATFASYLGGESQAVVVDPRFHQLAEQLIPTPGNPLENMGSIMDYVIRDFQYDHVDASLQASSLHALNNHHGHCSDYHGFCASMGRALGYPTRVTYGISLFPKNSPSHCKLEAYLPPYGWVSFDVSETQKLMAAVQKDETLSDADKNRLLTAAKNRLTSGFRENSWLLQTQGTDYELAPKASRPVPVVRTAYIEADGVPLPEPDPANVEKKEFAWMTVHKYVSDRPVINAFKDRKSLDAYDK</sequence>
<name>A0A2S8GUH9_9BACT</name>